<reference evidence="9 10" key="1">
    <citation type="submission" date="2010-05" db="EMBL/GenBank/DDBJ databases">
        <title>The Genome Sequence of Thecamonas trahens ATCC 50062.</title>
        <authorList>
            <consortium name="The Broad Institute Genome Sequencing Platform"/>
            <person name="Russ C."/>
            <person name="Cuomo C."/>
            <person name="Shea T."/>
            <person name="Young S.K."/>
            <person name="Zeng Q."/>
            <person name="Koehrsen M."/>
            <person name="Haas B."/>
            <person name="Borodovsky M."/>
            <person name="Guigo R."/>
            <person name="Alvarado L."/>
            <person name="Berlin A."/>
            <person name="Bochicchio J."/>
            <person name="Borenstein D."/>
            <person name="Chapman S."/>
            <person name="Chen Z."/>
            <person name="Freedman E."/>
            <person name="Gellesch M."/>
            <person name="Goldberg J."/>
            <person name="Griggs A."/>
            <person name="Gujja S."/>
            <person name="Heilman E."/>
            <person name="Heiman D."/>
            <person name="Hepburn T."/>
            <person name="Howarth C."/>
            <person name="Jen D."/>
            <person name="Larson L."/>
            <person name="Mehta T."/>
            <person name="Park D."/>
            <person name="Pearson M."/>
            <person name="Roberts A."/>
            <person name="Saif S."/>
            <person name="Shenoy N."/>
            <person name="Sisk P."/>
            <person name="Stolte C."/>
            <person name="Sykes S."/>
            <person name="Thomson T."/>
            <person name="Walk T."/>
            <person name="White J."/>
            <person name="Yandava C."/>
            <person name="Burger G."/>
            <person name="Gray M.W."/>
            <person name="Holland P.W.H."/>
            <person name="King N."/>
            <person name="Lang F.B.F."/>
            <person name="Roger A.J."/>
            <person name="Ruiz-Trillo I."/>
            <person name="Lander E."/>
            <person name="Nusbaum C."/>
        </authorList>
    </citation>
    <scope>NUCLEOTIDE SEQUENCE [LARGE SCALE GENOMIC DNA]</scope>
    <source>
        <strain evidence="9 10">ATCC 50062</strain>
    </source>
</reference>
<dbReference type="EMBL" id="GL349435">
    <property type="protein sequence ID" value="KNC50531.1"/>
    <property type="molecule type" value="Genomic_DNA"/>
</dbReference>
<dbReference type="PANTHER" id="PTHR19858:SF0">
    <property type="entry name" value="PERIODIC TRYPTOPHAN PROTEIN 2 HOMOLOG"/>
    <property type="match status" value="1"/>
</dbReference>
<dbReference type="PROSITE" id="PS00678">
    <property type="entry name" value="WD_REPEATS_1"/>
    <property type="match status" value="1"/>
</dbReference>
<evidence type="ECO:0000256" key="6">
    <source>
        <dbReference type="PROSITE-ProRule" id="PRU00221"/>
    </source>
</evidence>
<gene>
    <name evidence="9" type="ORF">AMSG_00693</name>
</gene>
<dbReference type="STRING" id="461836.A0A0L0DEE1"/>
<dbReference type="PROSITE" id="PS50082">
    <property type="entry name" value="WD_REPEATS_2"/>
    <property type="match status" value="5"/>
</dbReference>
<feature type="domain" description="Small-subunit processome Utp12" evidence="8">
    <location>
        <begin position="812"/>
        <end position="915"/>
    </location>
</feature>
<dbReference type="SUPFAM" id="SSF50998">
    <property type="entry name" value="Quinoprotein alcohol dehydrogenase-like"/>
    <property type="match status" value="1"/>
</dbReference>
<dbReference type="InterPro" id="IPR020472">
    <property type="entry name" value="WD40_PAC1"/>
</dbReference>
<dbReference type="InterPro" id="IPR036322">
    <property type="entry name" value="WD40_repeat_dom_sf"/>
</dbReference>
<sequence>MKFGYQFQNLCGSVYRSGDVVFTPDGNTVLSPVGNRVTRFDLLTNTSSTLAFEARSDISKMAVSADGVLLMVVDVEGYGSLINLKRGAVLHRINFKGIVNAMAFSPLRGYLAVAVGSKVVLWYLPLAAATTKTFAPMIKLKELAGHVDDVLCLSFSGNGRFMVTGSADLTARVHALFPPRGKSFRSITLAGHRDVVVAAFFDAASSIVYTVARDAAVLTWEWIPPEVLEEYSYSDGEYSDVEAAPELAPELAAMQIEGASENAAGASGAGNDDDVDEDADQAFFGSGWVNKDKFEAMSGSSGGTELAENAQEKEEEEEREELLGGTWKRVAKHLFKQDFATVSSATMHAASSLLVVGFSSGVFGLYQMPSVTAIHTLSVSSTRISSVTVNASGEWLAFGSAALGQLVVWEWQSETFVLKQQGHAGTLNCVSYSPDGLYMATGSDDAKVKVWSTTTGFCFGNALFSASTDGTIRAFDMTRYRCFRTYATPTPAQLTCMAIDPVADVVVAGSLDEFVIYVWDVKTARLLEMLSGHTAPVSTLHFSPVSNMLVSGSWDGSLKVWDVFNSLGRAGGGSIETFEASTSKAAVTCVAWAPNDKLIAAGAMNGTIVLWDPREGKTVGIIHARNDITGGRTAGSATTALNNPAGKFFTSLAFTADSTCLLAGGESKYVCIYEVSQQLLIKRFQLSHNRSLDGVLDELNSKYVGQDGWDVEESHQDDKDHLRALRRKAMPGSLKAVRDTYKFVVACSDISFSPTGRSWAAATPEGLLVYSLDNSVLFDPIDLDVDITPDAAREALDERDFTTALLIALRLNEDELTSEVYQAVPLDTVGLLVSDVPEVYLDRLVAFVARQLTASPHVHFHLVWIQALFREHSRAIRRLAATLGGPLTHLQKALASRADLVTGAAKANKHKLAYFTHVHAARAKAATAAAASSSSSSPAAMATE</sequence>
<dbReference type="RefSeq" id="XP_013762423.1">
    <property type="nucleotide sequence ID" value="XM_013906969.1"/>
</dbReference>
<dbReference type="Pfam" id="PF00400">
    <property type="entry name" value="WD40"/>
    <property type="match status" value="4"/>
</dbReference>
<keyword evidence="3 6" id="KW-0853">WD repeat</keyword>
<organism evidence="9 10">
    <name type="scientific">Thecamonas trahens ATCC 50062</name>
    <dbReference type="NCBI Taxonomy" id="461836"/>
    <lineage>
        <taxon>Eukaryota</taxon>
        <taxon>Apusozoa</taxon>
        <taxon>Apusomonadida</taxon>
        <taxon>Apusomonadidae</taxon>
        <taxon>Thecamonas</taxon>
    </lineage>
</organism>
<feature type="repeat" description="WD" evidence="6">
    <location>
        <begin position="530"/>
        <end position="563"/>
    </location>
</feature>
<proteinExistence type="inferred from homology"/>
<feature type="repeat" description="WD" evidence="6">
    <location>
        <begin position="580"/>
        <end position="621"/>
    </location>
</feature>
<evidence type="ECO:0000256" key="7">
    <source>
        <dbReference type="SAM" id="MobiDB-lite"/>
    </source>
</evidence>
<keyword evidence="5" id="KW-0539">Nucleus</keyword>
<dbReference type="OrthoDB" id="3142434at2759"/>
<evidence type="ECO:0000256" key="3">
    <source>
        <dbReference type="ARBA" id="ARBA00022574"/>
    </source>
</evidence>
<dbReference type="AlphaFoldDB" id="A0A0L0DEE1"/>
<evidence type="ECO:0000256" key="2">
    <source>
        <dbReference type="ARBA" id="ARBA00010226"/>
    </source>
</evidence>
<dbReference type="InterPro" id="IPR019775">
    <property type="entry name" value="WD40_repeat_CS"/>
</dbReference>
<dbReference type="InterPro" id="IPR001680">
    <property type="entry name" value="WD40_rpt"/>
</dbReference>
<feature type="repeat" description="WD" evidence="6">
    <location>
        <begin position="420"/>
        <end position="456"/>
    </location>
</feature>
<dbReference type="GeneID" id="25560485"/>
<feature type="repeat" description="WD" evidence="6">
    <location>
        <begin position="143"/>
        <end position="173"/>
    </location>
</feature>
<evidence type="ECO:0000256" key="5">
    <source>
        <dbReference type="ARBA" id="ARBA00023242"/>
    </source>
</evidence>
<dbReference type="PROSITE" id="PS50294">
    <property type="entry name" value="WD_REPEATS_REGION"/>
    <property type="match status" value="3"/>
</dbReference>
<dbReference type="InterPro" id="IPR027145">
    <property type="entry name" value="PWP2"/>
</dbReference>
<feature type="region of interest" description="Disordered" evidence="7">
    <location>
        <begin position="297"/>
        <end position="317"/>
    </location>
</feature>
<dbReference type="GO" id="GO:0032040">
    <property type="term" value="C:small-subunit processome"/>
    <property type="evidence" value="ECO:0007669"/>
    <property type="project" value="TreeGrafter"/>
</dbReference>
<dbReference type="GO" id="GO:0000028">
    <property type="term" value="P:ribosomal small subunit assembly"/>
    <property type="evidence" value="ECO:0007669"/>
    <property type="project" value="TreeGrafter"/>
</dbReference>
<dbReference type="OMA" id="VYEWQSE"/>
<name>A0A0L0DEE1_THETB</name>
<dbReference type="eggNOG" id="KOG0291">
    <property type="taxonomic scope" value="Eukaryota"/>
</dbReference>
<evidence type="ECO:0000313" key="9">
    <source>
        <dbReference type="EMBL" id="KNC50531.1"/>
    </source>
</evidence>
<dbReference type="PANTHER" id="PTHR19858">
    <property type="entry name" value="WD40 REPEAT PROTEIN"/>
    <property type="match status" value="1"/>
</dbReference>
<dbReference type="InterPro" id="IPR007148">
    <property type="entry name" value="SSU_processome_Utp12"/>
</dbReference>
<dbReference type="SMART" id="SM00320">
    <property type="entry name" value="WD40"/>
    <property type="match status" value="10"/>
</dbReference>
<dbReference type="Pfam" id="PF04003">
    <property type="entry name" value="Utp12"/>
    <property type="match status" value="1"/>
</dbReference>
<evidence type="ECO:0000256" key="1">
    <source>
        <dbReference type="ARBA" id="ARBA00004604"/>
    </source>
</evidence>
<dbReference type="PRINTS" id="PR00320">
    <property type="entry name" value="GPROTEINBRPT"/>
</dbReference>
<accession>A0A0L0DEE1</accession>
<evidence type="ECO:0000313" key="10">
    <source>
        <dbReference type="Proteomes" id="UP000054408"/>
    </source>
</evidence>
<dbReference type="GO" id="GO:0000462">
    <property type="term" value="P:maturation of SSU-rRNA from tricistronic rRNA transcript (SSU-rRNA, 5.8S rRNA, LSU-rRNA)"/>
    <property type="evidence" value="ECO:0007669"/>
    <property type="project" value="TreeGrafter"/>
</dbReference>
<evidence type="ECO:0000256" key="4">
    <source>
        <dbReference type="ARBA" id="ARBA00022737"/>
    </source>
</evidence>
<evidence type="ECO:0000259" key="8">
    <source>
        <dbReference type="Pfam" id="PF04003"/>
    </source>
</evidence>
<dbReference type="InterPro" id="IPR011047">
    <property type="entry name" value="Quinoprotein_ADH-like_sf"/>
</dbReference>
<dbReference type="InterPro" id="IPR015943">
    <property type="entry name" value="WD40/YVTN_repeat-like_dom_sf"/>
</dbReference>
<dbReference type="Gene3D" id="2.130.10.10">
    <property type="entry name" value="YVTN repeat-like/Quinoprotein amine dehydrogenase"/>
    <property type="match status" value="5"/>
</dbReference>
<dbReference type="CDD" id="cd00200">
    <property type="entry name" value="WD40"/>
    <property type="match status" value="1"/>
</dbReference>
<keyword evidence="4" id="KW-0677">Repeat</keyword>
<feature type="repeat" description="WD" evidence="6">
    <location>
        <begin position="189"/>
        <end position="221"/>
    </location>
</feature>
<dbReference type="GO" id="GO:0034388">
    <property type="term" value="C:Pwp2p-containing subcomplex of 90S preribosome"/>
    <property type="evidence" value="ECO:0007669"/>
    <property type="project" value="TreeGrafter"/>
</dbReference>
<comment type="subcellular location">
    <subcellularLocation>
        <location evidence="1">Nucleus</location>
        <location evidence="1">Nucleolus</location>
    </subcellularLocation>
</comment>
<comment type="similarity">
    <text evidence="2">Belongs to the WD repeat PWP2 family.</text>
</comment>
<protein>
    <submittedName>
        <fullName evidence="9">Periodic tryptophan protein 2</fullName>
    </submittedName>
</protein>
<dbReference type="Proteomes" id="UP000054408">
    <property type="component" value="Unassembled WGS sequence"/>
</dbReference>
<keyword evidence="10" id="KW-1185">Reference proteome</keyword>
<dbReference type="SUPFAM" id="SSF50978">
    <property type="entry name" value="WD40 repeat-like"/>
    <property type="match status" value="1"/>
</dbReference>